<dbReference type="PRINTS" id="PR00829">
    <property type="entry name" value="LOLP1ALLERGN"/>
</dbReference>
<reference evidence="8" key="2">
    <citation type="submission" date="2025-08" db="UniProtKB">
        <authorList>
            <consortium name="RefSeq"/>
        </authorList>
    </citation>
    <scope>IDENTIFICATION</scope>
    <source>
        <tissue evidence="8">Leaf</tissue>
    </source>
</reference>
<dbReference type="InterPro" id="IPR007112">
    <property type="entry name" value="Expansin/allergen_DPBB_dom"/>
</dbReference>
<dbReference type="InterPro" id="IPR009009">
    <property type="entry name" value="RlpA-like_DPBB"/>
</dbReference>
<dbReference type="PANTHER" id="PTHR31692">
    <property type="entry name" value="EXPANSIN-B3"/>
    <property type="match status" value="1"/>
</dbReference>
<dbReference type="Pfam" id="PF03330">
    <property type="entry name" value="DPBB_1"/>
    <property type="match status" value="1"/>
</dbReference>
<dbReference type="GO" id="GO:0005576">
    <property type="term" value="C:extracellular region"/>
    <property type="evidence" value="ECO:0007669"/>
    <property type="project" value="UniProtKB-SubCell"/>
</dbReference>
<dbReference type="PROSITE" id="PS50842">
    <property type="entry name" value="EXPANSIN_EG45"/>
    <property type="match status" value="1"/>
</dbReference>
<dbReference type="Gene3D" id="2.60.40.760">
    <property type="entry name" value="Expansin, cellulose-binding-like domain"/>
    <property type="match status" value="1"/>
</dbReference>
<dbReference type="InterPro" id="IPR036749">
    <property type="entry name" value="Expansin_CBD_sf"/>
</dbReference>
<evidence type="ECO:0000313" key="7">
    <source>
        <dbReference type="Proteomes" id="UP000813463"/>
    </source>
</evidence>
<sequence>MALLQLHHYLFSSIFLLIISLQLHGCYCFNPKLLNVSKYYQDSNSNWSPAGATWYGTPNGAGSSGGACGYTSTVERPPYSGMVSSAGPSIYQFGDGCGVCYEVKCVANEACSGKPVTVTITDECPGCPSDEPHFDLSGTSFGAMAKPGRAGKLRDAGVLNIQYKKVKCNYHGVTVEVRVDAGSNPYYFASTIEYTDGLGIESVKLKERSGEWVSLKQSWGAVWELNAENVLQPPLSLQLIEAQSGDTLILNNVIPKGWNPGQTYRSHVNFDN</sequence>
<keyword evidence="2" id="KW-0964">Secreted</keyword>
<dbReference type="KEGG" id="soe:110788969"/>
<reference evidence="7" key="1">
    <citation type="journal article" date="2021" name="Nat. Commun.">
        <title>Genomic analyses provide insights into spinach domestication and the genetic basis of agronomic traits.</title>
        <authorList>
            <person name="Cai X."/>
            <person name="Sun X."/>
            <person name="Xu C."/>
            <person name="Sun H."/>
            <person name="Wang X."/>
            <person name="Ge C."/>
            <person name="Zhang Z."/>
            <person name="Wang Q."/>
            <person name="Fei Z."/>
            <person name="Jiao C."/>
            <person name="Wang Q."/>
        </authorList>
    </citation>
    <scope>NUCLEOTIDE SEQUENCE [LARGE SCALE GENOMIC DNA]</scope>
    <source>
        <strain evidence="7">cv. Varoflay</strain>
    </source>
</reference>
<proteinExistence type="inferred from homology"/>
<dbReference type="AlphaFoldDB" id="A0A9R0IH89"/>
<dbReference type="InterPro" id="IPR036908">
    <property type="entry name" value="RlpA-like_sf"/>
</dbReference>
<evidence type="ECO:0000259" key="6">
    <source>
        <dbReference type="PROSITE" id="PS50843"/>
    </source>
</evidence>
<comment type="similarity">
    <text evidence="3">Belongs to the expansin family.</text>
</comment>
<evidence type="ECO:0000256" key="1">
    <source>
        <dbReference type="ARBA" id="ARBA00004613"/>
    </source>
</evidence>
<dbReference type="SMART" id="SM00837">
    <property type="entry name" value="DPBB_1"/>
    <property type="match status" value="1"/>
</dbReference>
<dbReference type="GO" id="GO:0009653">
    <property type="term" value="P:anatomical structure morphogenesis"/>
    <property type="evidence" value="ECO:0007669"/>
    <property type="project" value="UniProtKB-ARBA"/>
</dbReference>
<dbReference type="PROSITE" id="PS50843">
    <property type="entry name" value="EXPANSIN_CBD"/>
    <property type="match status" value="1"/>
</dbReference>
<feature type="domain" description="Expansin-like EG45" evidence="5">
    <location>
        <begin position="65"/>
        <end position="173"/>
    </location>
</feature>
<accession>A0A9R0IH89</accession>
<comment type="subcellular location">
    <subcellularLocation>
        <location evidence="1">Secreted</location>
    </subcellularLocation>
</comment>
<dbReference type="Pfam" id="PF01357">
    <property type="entry name" value="Expansin_C"/>
    <property type="match status" value="1"/>
</dbReference>
<dbReference type="Gene3D" id="2.40.40.10">
    <property type="entry name" value="RlpA-like domain"/>
    <property type="match status" value="1"/>
</dbReference>
<dbReference type="InterPro" id="IPR007118">
    <property type="entry name" value="Expan_Lol_pI"/>
</dbReference>
<dbReference type="PRINTS" id="PR01225">
    <property type="entry name" value="EXPANSNFAMLY"/>
</dbReference>
<organism evidence="7 8">
    <name type="scientific">Spinacia oleracea</name>
    <name type="common">Spinach</name>
    <dbReference type="NCBI Taxonomy" id="3562"/>
    <lineage>
        <taxon>Eukaryota</taxon>
        <taxon>Viridiplantae</taxon>
        <taxon>Streptophyta</taxon>
        <taxon>Embryophyta</taxon>
        <taxon>Tracheophyta</taxon>
        <taxon>Spermatophyta</taxon>
        <taxon>Magnoliopsida</taxon>
        <taxon>eudicotyledons</taxon>
        <taxon>Gunneridae</taxon>
        <taxon>Pentapetalae</taxon>
        <taxon>Caryophyllales</taxon>
        <taxon>Chenopodiaceae</taxon>
        <taxon>Chenopodioideae</taxon>
        <taxon>Anserineae</taxon>
        <taxon>Spinacia</taxon>
    </lineage>
</organism>
<dbReference type="SUPFAM" id="SSF49590">
    <property type="entry name" value="PHL pollen allergen"/>
    <property type="match status" value="1"/>
</dbReference>
<feature type="signal peptide" evidence="4">
    <location>
        <begin position="1"/>
        <end position="28"/>
    </location>
</feature>
<evidence type="ECO:0000256" key="2">
    <source>
        <dbReference type="ARBA" id="ARBA00022525"/>
    </source>
</evidence>
<dbReference type="Proteomes" id="UP000813463">
    <property type="component" value="Chromosome 2"/>
</dbReference>
<feature type="domain" description="Expansin-like CBD" evidence="6">
    <location>
        <begin position="186"/>
        <end position="266"/>
    </location>
</feature>
<dbReference type="GeneID" id="110788969"/>
<feature type="chain" id="PRO_5040296293" evidence="4">
    <location>
        <begin position="29"/>
        <end position="272"/>
    </location>
</feature>
<gene>
    <name evidence="8" type="primary">LOC110788969</name>
</gene>
<evidence type="ECO:0000259" key="5">
    <source>
        <dbReference type="PROSITE" id="PS50842"/>
    </source>
</evidence>
<evidence type="ECO:0000313" key="8">
    <source>
        <dbReference type="RefSeq" id="XP_021849299.1"/>
    </source>
</evidence>
<dbReference type="RefSeq" id="XP_021849299.1">
    <property type="nucleotide sequence ID" value="XM_021993607.2"/>
</dbReference>
<keyword evidence="4" id="KW-0732">Signal</keyword>
<dbReference type="SUPFAM" id="SSF50685">
    <property type="entry name" value="Barwin-like endoglucanases"/>
    <property type="match status" value="1"/>
</dbReference>
<dbReference type="InterPro" id="IPR005795">
    <property type="entry name" value="LolPI"/>
</dbReference>
<dbReference type="PANTHER" id="PTHR31692:SF56">
    <property type="entry name" value="EXPANSIN-B2-RELATED"/>
    <property type="match status" value="1"/>
</dbReference>
<evidence type="ECO:0000256" key="3">
    <source>
        <dbReference type="RuleBase" id="RU003460"/>
    </source>
</evidence>
<keyword evidence="7" id="KW-1185">Reference proteome</keyword>
<protein>
    <submittedName>
        <fullName evidence="8">Expansin-B2</fullName>
    </submittedName>
</protein>
<evidence type="ECO:0000256" key="4">
    <source>
        <dbReference type="SAM" id="SignalP"/>
    </source>
</evidence>
<dbReference type="OrthoDB" id="406505at2759"/>
<name>A0A9R0IH89_SPIOL</name>
<dbReference type="InterPro" id="IPR007117">
    <property type="entry name" value="Expansin_CBD"/>
</dbReference>
<dbReference type="CDD" id="cd22275">
    <property type="entry name" value="DPBB_EXPB_N"/>
    <property type="match status" value="1"/>
</dbReference>